<organism evidence="8 9">
    <name type="scientific">Streptoalloteichus tenebrarius (strain ATCC 17920 / DSM 40477 / JCM 4838 / CBS 697.72 / NBRC 16177 / NCIMB 11028 / NRRL B-12390 / A12253. 1 / ISP 5477)</name>
    <name type="common">Streptomyces tenebrarius</name>
    <dbReference type="NCBI Taxonomy" id="1933"/>
    <lineage>
        <taxon>Bacteria</taxon>
        <taxon>Bacillati</taxon>
        <taxon>Actinomycetota</taxon>
        <taxon>Actinomycetes</taxon>
        <taxon>Pseudonocardiales</taxon>
        <taxon>Pseudonocardiaceae</taxon>
        <taxon>Streptoalloteichus</taxon>
    </lineage>
</organism>
<name>A0ABT1HSF4_STRSD</name>
<keyword evidence="6 7" id="KW-0472">Membrane</keyword>
<accession>A0ABT1HSF4</accession>
<comment type="subcellular location">
    <subcellularLocation>
        <location evidence="1">Cell membrane</location>
        <topology evidence="1">Multi-pass membrane protein</topology>
    </subcellularLocation>
</comment>
<evidence type="ECO:0000256" key="4">
    <source>
        <dbReference type="ARBA" id="ARBA00022692"/>
    </source>
</evidence>
<feature type="transmembrane region" description="Helical" evidence="7">
    <location>
        <begin position="77"/>
        <end position="98"/>
    </location>
</feature>
<evidence type="ECO:0000256" key="3">
    <source>
        <dbReference type="ARBA" id="ARBA00022475"/>
    </source>
</evidence>
<dbReference type="InterPro" id="IPR010290">
    <property type="entry name" value="TM_effector"/>
</dbReference>
<sequence>MARGQRLRDNRDFRLWWGGTVVSSLGDEITIVAFPLVILLLTGSPLHAGLVGAVEAVPPLALALPIGVLVDRTSRRALLVGSAAVSMVSITSVALAFLGGEPALPHLYAVAFVNSLASTVYRIADTAALPRIVGRDQLGTAAGQNEAIWGVSAVTAPPLAGLLFEWAPAAPFLVDAATFAVVAGCVLGIRTRLGADRPYPSVRWRRDLTTGARTVLRQPTVRALTLLTVVGDVLFAGIGLLMIVLVREHGASAAQTGLVLAAPAVGSILGSLLASRLEDRLGLLPAVVGKHWATAALFALFPLDLPSWGVALVLGAISLQVAVLNVIQSRYLMSLVPHGRMGRVEGFLTFLGEGGTPLGYALTGAALDRLGAHGTLLAFEVVLLALAVAATVSRGLRAPALTEAEEGTGQRLAS</sequence>
<feature type="transmembrane region" description="Helical" evidence="7">
    <location>
        <begin position="223"/>
        <end position="246"/>
    </location>
</feature>
<dbReference type="CDD" id="cd06173">
    <property type="entry name" value="MFS_MefA_like"/>
    <property type="match status" value="1"/>
</dbReference>
<evidence type="ECO:0000256" key="7">
    <source>
        <dbReference type="SAM" id="Phobius"/>
    </source>
</evidence>
<evidence type="ECO:0000256" key="2">
    <source>
        <dbReference type="ARBA" id="ARBA00022448"/>
    </source>
</evidence>
<feature type="transmembrane region" description="Helical" evidence="7">
    <location>
        <begin position="21"/>
        <end position="42"/>
    </location>
</feature>
<dbReference type="PANTHER" id="PTHR23513">
    <property type="entry name" value="INTEGRAL MEMBRANE EFFLUX PROTEIN-RELATED"/>
    <property type="match status" value="1"/>
</dbReference>
<feature type="transmembrane region" description="Helical" evidence="7">
    <location>
        <begin position="252"/>
        <end position="274"/>
    </location>
</feature>
<feature type="transmembrane region" description="Helical" evidence="7">
    <location>
        <begin position="169"/>
        <end position="189"/>
    </location>
</feature>
<dbReference type="Pfam" id="PF05977">
    <property type="entry name" value="MFS_3"/>
    <property type="match status" value="1"/>
</dbReference>
<feature type="transmembrane region" description="Helical" evidence="7">
    <location>
        <begin position="373"/>
        <end position="392"/>
    </location>
</feature>
<comment type="caution">
    <text evidence="8">The sequence shown here is derived from an EMBL/GenBank/DDBJ whole genome shotgun (WGS) entry which is preliminary data.</text>
</comment>
<keyword evidence="3" id="KW-1003">Cell membrane</keyword>
<evidence type="ECO:0000256" key="6">
    <source>
        <dbReference type="ARBA" id="ARBA00023136"/>
    </source>
</evidence>
<proteinExistence type="predicted"/>
<keyword evidence="2" id="KW-0813">Transport</keyword>
<dbReference type="Proteomes" id="UP001205311">
    <property type="component" value="Unassembled WGS sequence"/>
</dbReference>
<dbReference type="RefSeq" id="WP_253669366.1">
    <property type="nucleotide sequence ID" value="NZ_JAMTCP010000008.1"/>
</dbReference>
<reference evidence="8 9" key="1">
    <citation type="submission" date="2022-06" db="EMBL/GenBank/DDBJ databases">
        <title>Genomic Encyclopedia of Archaeal and Bacterial Type Strains, Phase II (KMG-II): from individual species to whole genera.</title>
        <authorList>
            <person name="Goeker M."/>
        </authorList>
    </citation>
    <scope>NUCLEOTIDE SEQUENCE [LARGE SCALE GENOMIC DNA]</scope>
    <source>
        <strain evidence="8 9">DSM 40477</strain>
    </source>
</reference>
<dbReference type="SUPFAM" id="SSF103473">
    <property type="entry name" value="MFS general substrate transporter"/>
    <property type="match status" value="1"/>
</dbReference>
<dbReference type="Gene3D" id="1.20.1250.20">
    <property type="entry name" value="MFS general substrate transporter like domains"/>
    <property type="match status" value="1"/>
</dbReference>
<feature type="transmembrane region" description="Helical" evidence="7">
    <location>
        <begin position="347"/>
        <end position="367"/>
    </location>
</feature>
<evidence type="ECO:0000313" key="9">
    <source>
        <dbReference type="Proteomes" id="UP001205311"/>
    </source>
</evidence>
<keyword evidence="9" id="KW-1185">Reference proteome</keyword>
<feature type="transmembrane region" description="Helical" evidence="7">
    <location>
        <begin position="307"/>
        <end position="327"/>
    </location>
</feature>
<dbReference type="PANTHER" id="PTHR23513:SF6">
    <property type="entry name" value="MAJOR FACILITATOR SUPERFAMILY ASSOCIATED DOMAIN-CONTAINING PROTEIN"/>
    <property type="match status" value="1"/>
</dbReference>
<gene>
    <name evidence="8" type="ORF">LX15_002142</name>
</gene>
<evidence type="ECO:0000313" key="8">
    <source>
        <dbReference type="EMBL" id="MCP2258448.1"/>
    </source>
</evidence>
<feature type="transmembrane region" description="Helical" evidence="7">
    <location>
        <begin position="48"/>
        <end position="70"/>
    </location>
</feature>
<evidence type="ECO:0000256" key="1">
    <source>
        <dbReference type="ARBA" id="ARBA00004651"/>
    </source>
</evidence>
<dbReference type="InterPro" id="IPR036259">
    <property type="entry name" value="MFS_trans_sf"/>
</dbReference>
<dbReference type="EMBL" id="JAMTCP010000008">
    <property type="protein sequence ID" value="MCP2258448.1"/>
    <property type="molecule type" value="Genomic_DNA"/>
</dbReference>
<keyword evidence="5 7" id="KW-1133">Transmembrane helix</keyword>
<evidence type="ECO:0000256" key="5">
    <source>
        <dbReference type="ARBA" id="ARBA00022989"/>
    </source>
</evidence>
<keyword evidence="4 7" id="KW-0812">Transmembrane</keyword>
<feature type="transmembrane region" description="Helical" evidence="7">
    <location>
        <begin position="281"/>
        <end position="301"/>
    </location>
</feature>
<protein>
    <submittedName>
        <fullName evidence="8">Arabinose efflux permease, MFS family</fullName>
    </submittedName>
</protein>